<dbReference type="AlphaFoldDB" id="A0A964T8T8"/>
<evidence type="ECO:0000313" key="14">
    <source>
        <dbReference type="Proteomes" id="UP000667650"/>
    </source>
</evidence>
<feature type="domain" description="TonB-dependent receptor-like beta-barrel" evidence="11">
    <location>
        <begin position="360"/>
        <end position="710"/>
    </location>
</feature>
<comment type="subcellular location">
    <subcellularLocation>
        <location evidence="1 8">Cell outer membrane</location>
        <topology evidence="1 8">Multi-pass membrane protein</topology>
    </subcellularLocation>
</comment>
<dbReference type="Gene3D" id="2.40.170.20">
    <property type="entry name" value="TonB-dependent receptor, beta-barrel domain"/>
    <property type="match status" value="1"/>
</dbReference>
<evidence type="ECO:0000256" key="1">
    <source>
        <dbReference type="ARBA" id="ARBA00004571"/>
    </source>
</evidence>
<protein>
    <submittedName>
        <fullName evidence="13">TonB-dependent receptor</fullName>
    </submittedName>
</protein>
<dbReference type="InterPro" id="IPR000531">
    <property type="entry name" value="Beta-barrel_TonB"/>
</dbReference>
<evidence type="ECO:0000256" key="10">
    <source>
        <dbReference type="SAM" id="SignalP"/>
    </source>
</evidence>
<dbReference type="InterPro" id="IPR012910">
    <property type="entry name" value="Plug_dom"/>
</dbReference>
<evidence type="ECO:0000256" key="2">
    <source>
        <dbReference type="ARBA" id="ARBA00022448"/>
    </source>
</evidence>
<evidence type="ECO:0000256" key="7">
    <source>
        <dbReference type="ARBA" id="ARBA00023237"/>
    </source>
</evidence>
<keyword evidence="10" id="KW-0732">Signal</keyword>
<feature type="domain" description="TonB-dependent receptor plug" evidence="12">
    <location>
        <begin position="52"/>
        <end position="159"/>
    </location>
</feature>
<sequence>MMRLIPVLLFLCCFFVKAQQNPTANDSSLIKLDEVILSAKVIFGSKFVAKNRTGSAYYISPEEIKKFNYTDVNRTLRSVPGVNVYEEDGFGLRPNISLRGTSPERSAKITLMEDGVLIAPAPYSAPSAYYFPTIARMQAVEILKGSSQVQFGPYTTGGAINMISTEVPDTFEIFLNSSYGSFQSGRVHAQLGDSRKNFGYSVEYLNYNSNGFKDLDNGANTGFDKNDLVAKFKVNTNPEAKIGQAFELKFQYSDENSNETYLGLTQEDFDANPFRRYAGSQEDEMTTEHIQFMGTHTLDFSDNFRITTTGYINDFSRNWYKVDFVTINGEREGIGSIFGNPTDFAPYIDLVTGASNSGADDTLNARNNNRDYYSTGLQTKLDYHWNGENTFHDLEIGLRYHFDEEDRFQWIDDYAMVDGDMQLVNAGIPGTNANRISDARAFASYAMYKIKYKDLTLTPGIRYENITLRRKDYGNNDVDRTSVDLAERENKVDVFIPGIGFNYNFQNLSVFGGVHKGFSPPSNQPDEDPEESVNYELGTRFSYAGVSGEIVGFYNDYSNLLGSDLAATGGTGSLDQFNAGEVKVQGIELLLNYNFLEKNETLQMPFTFGYTLTDTEFLNTFGSENDIWGEVTAGDELPYISKHQFNAQLSLEHEKFEINLSGRYNGQFRTEAGSGSIPQDELVASNFIMDLGGRYRINPHIALTANVINLLDESYAVARVPAGLRPGHPFGIYAGLELRY</sequence>
<accession>A0A964T8T8</accession>
<keyword evidence="14" id="KW-1185">Reference proteome</keyword>
<evidence type="ECO:0000259" key="12">
    <source>
        <dbReference type="Pfam" id="PF07715"/>
    </source>
</evidence>
<evidence type="ECO:0000256" key="8">
    <source>
        <dbReference type="PROSITE-ProRule" id="PRU01360"/>
    </source>
</evidence>
<dbReference type="PANTHER" id="PTHR30442:SF0">
    <property type="entry name" value="FE(3+) DICITRATE TRANSPORT PROTEIN FECA"/>
    <property type="match status" value="1"/>
</dbReference>
<evidence type="ECO:0000256" key="4">
    <source>
        <dbReference type="ARBA" id="ARBA00022692"/>
    </source>
</evidence>
<evidence type="ECO:0000256" key="9">
    <source>
        <dbReference type="RuleBase" id="RU003357"/>
    </source>
</evidence>
<evidence type="ECO:0000256" key="5">
    <source>
        <dbReference type="ARBA" id="ARBA00023077"/>
    </source>
</evidence>
<dbReference type="EMBL" id="JAAABI010000001">
    <property type="protein sequence ID" value="NAY90360.1"/>
    <property type="molecule type" value="Genomic_DNA"/>
</dbReference>
<feature type="signal peptide" evidence="10">
    <location>
        <begin position="1"/>
        <end position="18"/>
    </location>
</feature>
<evidence type="ECO:0000259" key="11">
    <source>
        <dbReference type="Pfam" id="PF00593"/>
    </source>
</evidence>
<dbReference type="Gene3D" id="2.170.130.10">
    <property type="entry name" value="TonB-dependent receptor, plug domain"/>
    <property type="match status" value="1"/>
</dbReference>
<keyword evidence="7 8" id="KW-0998">Cell outer membrane</keyword>
<dbReference type="PROSITE" id="PS52016">
    <property type="entry name" value="TONB_DEPENDENT_REC_3"/>
    <property type="match status" value="1"/>
</dbReference>
<evidence type="ECO:0000256" key="3">
    <source>
        <dbReference type="ARBA" id="ARBA00022452"/>
    </source>
</evidence>
<gene>
    <name evidence="13" type="ORF">GTQ34_00375</name>
</gene>
<comment type="similarity">
    <text evidence="8 9">Belongs to the TonB-dependent receptor family.</text>
</comment>
<keyword evidence="5 9" id="KW-0798">TonB box</keyword>
<keyword evidence="4 8" id="KW-0812">Transmembrane</keyword>
<keyword evidence="2 8" id="KW-0813">Transport</keyword>
<dbReference type="RefSeq" id="WP_166521780.1">
    <property type="nucleotide sequence ID" value="NZ_JAAABI010000001.1"/>
</dbReference>
<dbReference type="InterPro" id="IPR039426">
    <property type="entry name" value="TonB-dep_rcpt-like"/>
</dbReference>
<proteinExistence type="inferred from homology"/>
<keyword evidence="6 8" id="KW-0472">Membrane</keyword>
<reference evidence="13" key="1">
    <citation type="submission" date="2020-01" db="EMBL/GenBank/DDBJ databases">
        <title>Muricauda ochracea sp. nov., isolated from a tidal flat of Garorim bay in Korea.</title>
        <authorList>
            <person name="Kim D."/>
            <person name="Yoo Y."/>
            <person name="Kim J.-J."/>
        </authorList>
    </citation>
    <scope>NUCLEOTIDE SEQUENCE</scope>
    <source>
        <strain evidence="13">JGD-17</strain>
    </source>
</reference>
<name>A0A964T8T8_9FLAO</name>
<keyword evidence="3 8" id="KW-1134">Transmembrane beta strand</keyword>
<dbReference type="InterPro" id="IPR036942">
    <property type="entry name" value="Beta-barrel_TonB_sf"/>
</dbReference>
<feature type="chain" id="PRO_5036870025" evidence="10">
    <location>
        <begin position="19"/>
        <end position="740"/>
    </location>
</feature>
<comment type="caution">
    <text evidence="13">The sequence shown here is derived from an EMBL/GenBank/DDBJ whole genome shotgun (WGS) entry which is preliminary data.</text>
</comment>
<dbReference type="GO" id="GO:0009279">
    <property type="term" value="C:cell outer membrane"/>
    <property type="evidence" value="ECO:0007669"/>
    <property type="project" value="UniProtKB-SubCell"/>
</dbReference>
<dbReference type="Pfam" id="PF07715">
    <property type="entry name" value="Plug"/>
    <property type="match status" value="1"/>
</dbReference>
<dbReference type="SUPFAM" id="SSF56935">
    <property type="entry name" value="Porins"/>
    <property type="match status" value="1"/>
</dbReference>
<dbReference type="Pfam" id="PF00593">
    <property type="entry name" value="TonB_dep_Rec_b-barrel"/>
    <property type="match status" value="1"/>
</dbReference>
<evidence type="ECO:0000313" key="13">
    <source>
        <dbReference type="EMBL" id="NAY90360.1"/>
    </source>
</evidence>
<dbReference type="GO" id="GO:0033214">
    <property type="term" value="P:siderophore-iron import into cell"/>
    <property type="evidence" value="ECO:0007669"/>
    <property type="project" value="TreeGrafter"/>
</dbReference>
<evidence type="ECO:0000256" key="6">
    <source>
        <dbReference type="ARBA" id="ARBA00023136"/>
    </source>
</evidence>
<organism evidence="13 14">
    <name type="scientific">Flagellimonas ochracea</name>
    <dbReference type="NCBI Taxonomy" id="2696472"/>
    <lineage>
        <taxon>Bacteria</taxon>
        <taxon>Pseudomonadati</taxon>
        <taxon>Bacteroidota</taxon>
        <taxon>Flavobacteriia</taxon>
        <taxon>Flavobacteriales</taxon>
        <taxon>Flavobacteriaceae</taxon>
        <taxon>Flagellimonas</taxon>
    </lineage>
</organism>
<dbReference type="Proteomes" id="UP000667650">
    <property type="component" value="Unassembled WGS sequence"/>
</dbReference>
<keyword evidence="13" id="KW-0675">Receptor</keyword>
<dbReference type="PANTHER" id="PTHR30442">
    <property type="entry name" value="IRON III DICITRATE TRANSPORT PROTEIN FECA"/>
    <property type="match status" value="1"/>
</dbReference>
<dbReference type="InterPro" id="IPR037066">
    <property type="entry name" value="Plug_dom_sf"/>
</dbReference>
<dbReference type="CDD" id="cd01347">
    <property type="entry name" value="ligand_gated_channel"/>
    <property type="match status" value="1"/>
</dbReference>